<evidence type="ECO:0000313" key="12">
    <source>
        <dbReference type="Proteomes" id="UP000494203"/>
    </source>
</evidence>
<keyword evidence="5" id="KW-0547">Nucleotide-binding</keyword>
<keyword evidence="12" id="KW-1185">Reference proteome</keyword>
<dbReference type="InterPro" id="IPR003439">
    <property type="entry name" value="ABC_transporter-like_ATP-bd"/>
</dbReference>
<keyword evidence="8 9" id="KW-0472">Membrane</keyword>
<dbReference type="Gene3D" id="3.40.50.300">
    <property type="entry name" value="P-loop containing nucleotide triphosphate hydrolases"/>
    <property type="match status" value="1"/>
</dbReference>
<dbReference type="CDD" id="cd06581">
    <property type="entry name" value="TM_PBP1_LivM_like"/>
    <property type="match status" value="1"/>
</dbReference>
<accession>A0A6S7DV67</accession>
<dbReference type="AlphaFoldDB" id="A0A6S7DV67"/>
<feature type="transmembrane region" description="Helical" evidence="9">
    <location>
        <begin position="113"/>
        <end position="133"/>
    </location>
</feature>
<feature type="transmembrane region" description="Helical" evidence="9">
    <location>
        <begin position="28"/>
        <end position="45"/>
    </location>
</feature>
<dbReference type="PROSITE" id="PS50893">
    <property type="entry name" value="ABC_TRANSPORTER_2"/>
    <property type="match status" value="1"/>
</dbReference>
<dbReference type="GO" id="GO:0005524">
    <property type="term" value="F:ATP binding"/>
    <property type="evidence" value="ECO:0007669"/>
    <property type="project" value="UniProtKB-KW"/>
</dbReference>
<dbReference type="Proteomes" id="UP000494203">
    <property type="component" value="Unassembled WGS sequence"/>
</dbReference>
<dbReference type="SUPFAM" id="SSF52540">
    <property type="entry name" value="P-loop containing nucleoside triphosphate hydrolases"/>
    <property type="match status" value="1"/>
</dbReference>
<dbReference type="SMART" id="SM00382">
    <property type="entry name" value="AAA"/>
    <property type="match status" value="1"/>
</dbReference>
<evidence type="ECO:0000256" key="5">
    <source>
        <dbReference type="ARBA" id="ARBA00022741"/>
    </source>
</evidence>
<evidence type="ECO:0000313" key="11">
    <source>
        <dbReference type="EMBL" id="CAB3869531.1"/>
    </source>
</evidence>
<proteinExistence type="predicted"/>
<evidence type="ECO:0000256" key="7">
    <source>
        <dbReference type="ARBA" id="ARBA00022989"/>
    </source>
</evidence>
<dbReference type="InterPro" id="IPR043428">
    <property type="entry name" value="LivM-like"/>
</dbReference>
<dbReference type="PANTHER" id="PTHR45772:SF2">
    <property type="entry name" value="ABC TRANSPORTER ATP-BINDING PROTEIN"/>
    <property type="match status" value="1"/>
</dbReference>
<dbReference type="CDD" id="cd03219">
    <property type="entry name" value="ABC_Mj1267_LivG_branched"/>
    <property type="match status" value="1"/>
</dbReference>
<keyword evidence="3" id="KW-1003">Cell membrane</keyword>
<keyword evidence="6 11" id="KW-0067">ATP-binding</keyword>
<dbReference type="InterPro" id="IPR003593">
    <property type="entry name" value="AAA+_ATPase"/>
</dbReference>
<dbReference type="GO" id="GO:0016887">
    <property type="term" value="F:ATP hydrolysis activity"/>
    <property type="evidence" value="ECO:0007669"/>
    <property type="project" value="InterPro"/>
</dbReference>
<evidence type="ECO:0000256" key="6">
    <source>
        <dbReference type="ARBA" id="ARBA00022840"/>
    </source>
</evidence>
<dbReference type="Pfam" id="PF02653">
    <property type="entry name" value="BPD_transp_2"/>
    <property type="match status" value="1"/>
</dbReference>
<dbReference type="Pfam" id="PF00005">
    <property type="entry name" value="ABC_tran"/>
    <property type="match status" value="1"/>
</dbReference>
<protein>
    <submittedName>
        <fullName evidence="11">Vitamin B12 import ATP-binding protein BtuD</fullName>
    </submittedName>
</protein>
<dbReference type="RefSeq" id="WP_175140971.1">
    <property type="nucleotide sequence ID" value="NZ_CADIKZ010000006.1"/>
</dbReference>
<dbReference type="EMBL" id="CADIKZ010000006">
    <property type="protein sequence ID" value="CAB3869531.1"/>
    <property type="molecule type" value="Genomic_DNA"/>
</dbReference>
<organism evidence="11 12">
    <name type="scientific">Achromobacter pulmonis</name>
    <dbReference type="NCBI Taxonomy" id="1389932"/>
    <lineage>
        <taxon>Bacteria</taxon>
        <taxon>Pseudomonadati</taxon>
        <taxon>Pseudomonadota</taxon>
        <taxon>Betaproteobacteria</taxon>
        <taxon>Burkholderiales</taxon>
        <taxon>Alcaligenaceae</taxon>
        <taxon>Achromobacter</taxon>
    </lineage>
</organism>
<comment type="subcellular location">
    <subcellularLocation>
        <location evidence="1">Cell membrane</location>
        <topology evidence="1">Multi-pass membrane protein</topology>
    </subcellularLocation>
</comment>
<dbReference type="Pfam" id="PF12399">
    <property type="entry name" value="BCA_ABC_TP_C"/>
    <property type="match status" value="1"/>
</dbReference>
<evidence type="ECO:0000256" key="1">
    <source>
        <dbReference type="ARBA" id="ARBA00004651"/>
    </source>
</evidence>
<feature type="transmembrane region" description="Helical" evidence="9">
    <location>
        <begin position="57"/>
        <end position="74"/>
    </location>
</feature>
<sequence>MTPRHLVIVFLALLAVAPLGLPPFYVTLLNYIGLYAMVALGLVLLTGVGGLTSFGQAAFVGVGAYTTALLTTRADALPAWLAWIGASPWLTLLAGLLLTLVVAYLLGAITLKLSGHFLPLGTIAWGLSLYFAFGSVEGLGGHTGIPDVPAIHLFGWALTQGEDIFYLIWAFLLVAMWSTSNLLDSREGRAIRALKGGRVMAESMGVDTARSRMVIFIIAALQACASGWLYAHMQRFVNPNPFGLQMGIEYLFMTVIGGAGQVWGALVGAGVFTVLKQWLQDWLPKLLGQSGNFEVIVFGFGMVLLLHRFRSGLWPVLARCVPVRKRPRQIDPQAEPLPRRPMPPRGEVVLKAVDVTRKFGGLVANNAMNLEIRAGEILALIGPNGAGKSTMFNQISGVDTPTSGQVTLLGQPVAGAGARRIARLGLSRTFQHVRLLGRMSVLENVAIGAHLRGHRGVLPAAWRLDRAEEARLLAEAARQVERVGLGKHLHDEAGSLALGQQRILEIARALASDPCILLLDEPAAGLRYQEKRELAELLKKLRAEGMAILLVEHDMDFVMGLVDRVVVMDFGEKIAEGLPAEIQHNPAVLEAYLGGAE</sequence>
<evidence type="ECO:0000259" key="10">
    <source>
        <dbReference type="PROSITE" id="PS50893"/>
    </source>
</evidence>
<gene>
    <name evidence="11" type="primary">btuD_10</name>
    <name evidence="11" type="ORF">LMG26788_02706</name>
</gene>
<dbReference type="FunFam" id="3.40.50.300:FF:000421">
    <property type="entry name" value="Branched-chain amino acid ABC transporter ATP-binding protein"/>
    <property type="match status" value="1"/>
</dbReference>
<dbReference type="InterPro" id="IPR051120">
    <property type="entry name" value="ABC_AA/LPS_Transport"/>
</dbReference>
<keyword evidence="2" id="KW-0813">Transport</keyword>
<evidence type="ECO:0000256" key="4">
    <source>
        <dbReference type="ARBA" id="ARBA00022692"/>
    </source>
</evidence>
<feature type="domain" description="ABC transporter" evidence="10">
    <location>
        <begin position="350"/>
        <end position="595"/>
    </location>
</feature>
<evidence type="ECO:0000256" key="2">
    <source>
        <dbReference type="ARBA" id="ARBA00022448"/>
    </source>
</evidence>
<reference evidence="11 12" key="1">
    <citation type="submission" date="2020-04" db="EMBL/GenBank/DDBJ databases">
        <authorList>
            <person name="De Canck E."/>
        </authorList>
    </citation>
    <scope>NUCLEOTIDE SEQUENCE [LARGE SCALE GENOMIC DNA]</scope>
    <source>
        <strain evidence="11 12">LMG 26788</strain>
    </source>
</reference>
<feature type="transmembrane region" description="Helical" evidence="9">
    <location>
        <begin position="251"/>
        <end position="275"/>
    </location>
</feature>
<dbReference type="InterPro" id="IPR027417">
    <property type="entry name" value="P-loop_NTPase"/>
</dbReference>
<evidence type="ECO:0000256" key="8">
    <source>
        <dbReference type="ARBA" id="ARBA00023136"/>
    </source>
</evidence>
<keyword evidence="7 9" id="KW-1133">Transmembrane helix</keyword>
<evidence type="ECO:0000256" key="9">
    <source>
        <dbReference type="SAM" id="Phobius"/>
    </source>
</evidence>
<dbReference type="GO" id="GO:0015658">
    <property type="term" value="F:branched-chain amino acid transmembrane transporter activity"/>
    <property type="evidence" value="ECO:0007669"/>
    <property type="project" value="InterPro"/>
</dbReference>
<feature type="transmembrane region" description="Helical" evidence="9">
    <location>
        <begin position="164"/>
        <end position="183"/>
    </location>
</feature>
<keyword evidence="4 9" id="KW-0812">Transmembrane</keyword>
<dbReference type="InterPro" id="IPR032823">
    <property type="entry name" value="BCA_ABC_TP_C"/>
</dbReference>
<dbReference type="InterPro" id="IPR001851">
    <property type="entry name" value="ABC_transp_permease"/>
</dbReference>
<dbReference type="GO" id="GO:0005886">
    <property type="term" value="C:plasma membrane"/>
    <property type="evidence" value="ECO:0007669"/>
    <property type="project" value="UniProtKB-SubCell"/>
</dbReference>
<evidence type="ECO:0000256" key="3">
    <source>
        <dbReference type="ARBA" id="ARBA00022475"/>
    </source>
</evidence>
<name>A0A6S7DV67_9BURK</name>
<feature type="transmembrane region" description="Helical" evidence="9">
    <location>
        <begin position="80"/>
        <end position="106"/>
    </location>
</feature>
<dbReference type="PANTHER" id="PTHR45772">
    <property type="entry name" value="CONSERVED COMPONENT OF ABC TRANSPORTER FOR NATURAL AMINO ACIDS-RELATED"/>
    <property type="match status" value="1"/>
</dbReference>
<feature type="transmembrane region" description="Helical" evidence="9">
    <location>
        <begin position="213"/>
        <end position="231"/>
    </location>
</feature>